<evidence type="ECO:0000256" key="1">
    <source>
        <dbReference type="ARBA" id="ARBA00001946"/>
    </source>
</evidence>
<dbReference type="GO" id="GO:0016787">
    <property type="term" value="F:hydrolase activity"/>
    <property type="evidence" value="ECO:0007669"/>
    <property type="project" value="UniProtKB-KW"/>
</dbReference>
<keyword evidence="5" id="KW-1185">Reference proteome</keyword>
<dbReference type="Pfam" id="PF12535">
    <property type="entry name" value="Nudix_N"/>
    <property type="match status" value="1"/>
</dbReference>
<dbReference type="PANTHER" id="PTHR43046:SF16">
    <property type="entry name" value="ADP-RIBOSE PYROPHOSPHATASE YJHB-RELATED"/>
    <property type="match status" value="1"/>
</dbReference>
<proteinExistence type="predicted"/>
<sequence>MAPSQGTDPFPTLAQLRELQSIAQAGLTYTRDPYDRDRFGRLRDLTAELLAAQTGQDTAEVTEILRAERGYLTPKVDVRAVVLNAAGEVLLTREREDGRWSLPGGWADPGESPRMIAVREVREETGREVRAVRLLAALDKAQHPHPPDLWAVYKLFLLCELTGPETAHAENPHAENIETLESAFFAPDALPPLSLGRNLPGQVRRAVELARDPGLGVDVD</sequence>
<dbReference type="Pfam" id="PF00293">
    <property type="entry name" value="NUDIX"/>
    <property type="match status" value="1"/>
</dbReference>
<dbReference type="PROSITE" id="PS51462">
    <property type="entry name" value="NUDIX"/>
    <property type="match status" value="1"/>
</dbReference>
<dbReference type="PANTHER" id="PTHR43046">
    <property type="entry name" value="GDP-MANNOSE MANNOSYL HYDROLASE"/>
    <property type="match status" value="1"/>
</dbReference>
<dbReference type="EMBL" id="JBHSOH010000006">
    <property type="protein sequence ID" value="MFC5848193.1"/>
    <property type="molecule type" value="Genomic_DNA"/>
</dbReference>
<dbReference type="Gene3D" id="6.10.250.1120">
    <property type="match status" value="1"/>
</dbReference>
<dbReference type="InterPro" id="IPR000086">
    <property type="entry name" value="NUDIX_hydrolase_dom"/>
</dbReference>
<comment type="cofactor">
    <cofactor evidence="1">
        <name>Mg(2+)</name>
        <dbReference type="ChEBI" id="CHEBI:18420"/>
    </cofactor>
</comment>
<name>A0ABW1DJQ2_9DEIO</name>
<dbReference type="SUPFAM" id="SSF55811">
    <property type="entry name" value="Nudix"/>
    <property type="match status" value="1"/>
</dbReference>
<dbReference type="InterPro" id="IPR020476">
    <property type="entry name" value="Nudix_hydrolase"/>
</dbReference>
<evidence type="ECO:0000313" key="5">
    <source>
        <dbReference type="Proteomes" id="UP001595979"/>
    </source>
</evidence>
<evidence type="ECO:0000256" key="2">
    <source>
        <dbReference type="ARBA" id="ARBA00022801"/>
    </source>
</evidence>
<feature type="domain" description="Nudix hydrolase" evidence="3">
    <location>
        <begin position="73"/>
        <end position="209"/>
    </location>
</feature>
<keyword evidence="2 4" id="KW-0378">Hydrolase</keyword>
<evidence type="ECO:0000259" key="3">
    <source>
        <dbReference type="PROSITE" id="PS51462"/>
    </source>
</evidence>
<accession>A0ABW1DJQ2</accession>
<dbReference type="InterPro" id="IPR059176">
    <property type="entry name" value="UDP-X_N"/>
</dbReference>
<evidence type="ECO:0000313" key="4">
    <source>
        <dbReference type="EMBL" id="MFC5848193.1"/>
    </source>
</evidence>
<dbReference type="Gene3D" id="3.90.79.10">
    <property type="entry name" value="Nucleoside Triphosphate Pyrophosphohydrolase"/>
    <property type="match status" value="1"/>
</dbReference>
<organism evidence="4 5">
    <name type="scientific">Deinococcus petrolearius</name>
    <dbReference type="NCBI Taxonomy" id="1751295"/>
    <lineage>
        <taxon>Bacteria</taxon>
        <taxon>Thermotogati</taxon>
        <taxon>Deinococcota</taxon>
        <taxon>Deinococci</taxon>
        <taxon>Deinococcales</taxon>
        <taxon>Deinococcaceae</taxon>
        <taxon>Deinococcus</taxon>
    </lineage>
</organism>
<reference evidence="5" key="1">
    <citation type="journal article" date="2019" name="Int. J. Syst. Evol. Microbiol.">
        <title>The Global Catalogue of Microorganisms (GCM) 10K type strain sequencing project: providing services to taxonomists for standard genome sequencing and annotation.</title>
        <authorList>
            <consortium name="The Broad Institute Genomics Platform"/>
            <consortium name="The Broad Institute Genome Sequencing Center for Infectious Disease"/>
            <person name="Wu L."/>
            <person name="Ma J."/>
        </authorList>
    </citation>
    <scope>NUCLEOTIDE SEQUENCE [LARGE SCALE GENOMIC DNA]</scope>
    <source>
        <strain evidence="5">CGMCC 1.15053</strain>
    </source>
</reference>
<dbReference type="PRINTS" id="PR00502">
    <property type="entry name" value="NUDIXFAMILY"/>
</dbReference>
<gene>
    <name evidence="4" type="ORF">ACFPQ6_07695</name>
</gene>
<dbReference type="CDD" id="cd04672">
    <property type="entry name" value="NUDIX_CDP-Chase_like"/>
    <property type="match status" value="1"/>
</dbReference>
<dbReference type="EC" id="3.6.-.-" evidence="4"/>
<comment type="caution">
    <text evidence="4">The sequence shown here is derived from an EMBL/GenBank/DDBJ whole genome shotgun (WGS) entry which is preliminary data.</text>
</comment>
<dbReference type="Proteomes" id="UP001595979">
    <property type="component" value="Unassembled WGS sequence"/>
</dbReference>
<dbReference type="RefSeq" id="WP_380047996.1">
    <property type="nucleotide sequence ID" value="NZ_JBHSOH010000006.1"/>
</dbReference>
<dbReference type="InterPro" id="IPR015797">
    <property type="entry name" value="NUDIX_hydrolase-like_dom_sf"/>
</dbReference>
<protein>
    <submittedName>
        <fullName evidence="4">NUDIX hydrolase</fullName>
        <ecNumber evidence="4">3.6.-.-</ecNumber>
    </submittedName>
</protein>